<feature type="domain" description="Amine oxidase" evidence="1">
    <location>
        <begin position="14"/>
        <end position="410"/>
    </location>
</feature>
<dbReference type="OrthoDB" id="9803192at2"/>
<reference evidence="2 3" key="1">
    <citation type="journal article" date="2009" name="PLoS ONE">
        <title>Complete genome sequence of the aerobic CO-oxidizing thermophile Thermomicrobium roseum.</title>
        <authorList>
            <person name="Wu D."/>
            <person name="Raymond J."/>
            <person name="Wu M."/>
            <person name="Chatterji S."/>
            <person name="Ren Q."/>
            <person name="Graham J.E."/>
            <person name="Bryant D.A."/>
            <person name="Robb F."/>
            <person name="Colman A."/>
            <person name="Tallon L.J."/>
            <person name="Badger J.H."/>
            <person name="Madupu R."/>
            <person name="Ward N.L."/>
            <person name="Eisen J.A."/>
        </authorList>
    </citation>
    <scope>NUCLEOTIDE SEQUENCE [LARGE SCALE GENOMIC DNA]</scope>
    <source>
        <strain evidence="3">ATCC 27502 / DSM 5159 / P-2</strain>
    </source>
</reference>
<dbReference type="PANTHER" id="PTHR42923:SF46">
    <property type="entry name" value="AMINE OXIDASE"/>
    <property type="match status" value="1"/>
</dbReference>
<dbReference type="InterPro" id="IPR036188">
    <property type="entry name" value="FAD/NAD-bd_sf"/>
</dbReference>
<gene>
    <name evidence="2" type="ordered locus">trd_0648</name>
</gene>
<dbReference type="NCBIfam" id="NF005560">
    <property type="entry name" value="PRK07233.1"/>
    <property type="match status" value="1"/>
</dbReference>
<dbReference type="STRING" id="309801.trd_0648"/>
<protein>
    <submittedName>
        <fullName evidence="2">Amine oxidase, flavin-containing protein</fullName>
    </submittedName>
</protein>
<sequence length="454" mass="51478">MPTALRIGIIGGGIAGLTAAYRLARQGHRIVLWERQRQLGGQAAAFPLLGTALEYFYHHLFLSDRDIVRLLEELGLADRLVWLPSRVGFFARGRIYPLSSALDVLRLGVVPLPDRLRIGLVTFYLQHVRDWQRFEYVTAEQWLRRWVGHRAFERVWGAQLHAKFGPRAGDVAMAWFWNKIYLRTQSRRSLFERERLGYILGSFNVLIDSLAAAIQEAGGAIHSGVGVEAIVRHENSWLVRDSSGATTLVDVIVATVPSPLVAKLFPQLPETYRHKLLGTTYQAAVTLLLQSRHRLSDIYWLNIGDPDLPYTGIIEHTNLIPPSYYQGRHLIYVSKYVEQSHPYLALRDEEVLAAALHHLPKVNPSFSPEWIEDYWVFREHAAQPIVTLRYSEQIPEHRTPLPGVYVANTAQIYPEDRGTNYSVRLGNVVAAMIADDLRQGRIAPSTRVSGSSDR</sequence>
<dbReference type="Gene3D" id="3.50.50.60">
    <property type="entry name" value="FAD/NAD(P)-binding domain"/>
    <property type="match status" value="1"/>
</dbReference>
<dbReference type="Proteomes" id="UP000000447">
    <property type="component" value="Chromosome"/>
</dbReference>
<dbReference type="Gene3D" id="3.90.660.20">
    <property type="entry name" value="Protoporphyrinogen oxidase, mitochondrial, domain 2"/>
    <property type="match status" value="1"/>
</dbReference>
<evidence type="ECO:0000313" key="3">
    <source>
        <dbReference type="Proteomes" id="UP000000447"/>
    </source>
</evidence>
<dbReference type="InterPro" id="IPR002937">
    <property type="entry name" value="Amino_oxidase"/>
</dbReference>
<dbReference type="PRINTS" id="PR00419">
    <property type="entry name" value="ADXRDTASE"/>
</dbReference>
<dbReference type="RefSeq" id="WP_012642044.1">
    <property type="nucleotide sequence ID" value="NC_011959.1"/>
</dbReference>
<dbReference type="Gene3D" id="1.10.3110.10">
    <property type="entry name" value="protoporphyrinogen ix oxidase, domain 3"/>
    <property type="match status" value="1"/>
</dbReference>
<name>B9KYU4_THERP</name>
<organism evidence="2 3">
    <name type="scientific">Thermomicrobium roseum (strain ATCC 27502 / DSM 5159 / P-2)</name>
    <dbReference type="NCBI Taxonomy" id="309801"/>
    <lineage>
        <taxon>Bacteria</taxon>
        <taxon>Pseudomonadati</taxon>
        <taxon>Thermomicrobiota</taxon>
        <taxon>Thermomicrobia</taxon>
        <taxon>Thermomicrobiales</taxon>
        <taxon>Thermomicrobiaceae</taxon>
        <taxon>Thermomicrobium</taxon>
    </lineage>
</organism>
<dbReference type="SUPFAM" id="SSF51905">
    <property type="entry name" value="FAD/NAD(P)-binding domain"/>
    <property type="match status" value="1"/>
</dbReference>
<dbReference type="KEGG" id="tro:trd_0648"/>
<keyword evidence="3" id="KW-1185">Reference proteome</keyword>
<evidence type="ECO:0000259" key="1">
    <source>
        <dbReference type="Pfam" id="PF01593"/>
    </source>
</evidence>
<dbReference type="EMBL" id="CP001275">
    <property type="protein sequence ID" value="ACM05837.1"/>
    <property type="molecule type" value="Genomic_DNA"/>
</dbReference>
<proteinExistence type="predicted"/>
<dbReference type="PANTHER" id="PTHR42923">
    <property type="entry name" value="PROTOPORPHYRINOGEN OXIDASE"/>
    <property type="match status" value="1"/>
</dbReference>
<accession>B9KYU4</accession>
<dbReference type="HOGENOM" id="CLU_051347_0_0_0"/>
<dbReference type="eggNOG" id="COG1232">
    <property type="taxonomic scope" value="Bacteria"/>
</dbReference>
<dbReference type="Pfam" id="PF01593">
    <property type="entry name" value="Amino_oxidase"/>
    <property type="match status" value="1"/>
</dbReference>
<dbReference type="GO" id="GO:0016491">
    <property type="term" value="F:oxidoreductase activity"/>
    <property type="evidence" value="ECO:0007669"/>
    <property type="project" value="InterPro"/>
</dbReference>
<evidence type="ECO:0000313" key="2">
    <source>
        <dbReference type="EMBL" id="ACM05837.1"/>
    </source>
</evidence>
<dbReference type="InterPro" id="IPR050464">
    <property type="entry name" value="Zeta_carotene_desat/Oxidored"/>
</dbReference>
<dbReference type="AlphaFoldDB" id="B9KYU4"/>